<evidence type="ECO:0000313" key="2">
    <source>
        <dbReference type="EMBL" id="KAF9739265.1"/>
    </source>
</evidence>
<dbReference type="Proteomes" id="UP000756921">
    <property type="component" value="Unassembled WGS sequence"/>
</dbReference>
<comment type="caution">
    <text evidence="2">The sequence shown here is derived from an EMBL/GenBank/DDBJ whole genome shotgun (WGS) entry which is preliminary data.</text>
</comment>
<proteinExistence type="predicted"/>
<sequence>MAWRADRRRRSINAEAQSGSNRRARPTGGANNSNLRSLLAARCTRLVKSGRRERPSCNGLAKRRACGRARAEGGVPPLAGTIAGNAVSGRDQDGANRLQATPLHEAAQVNGPAANSQRARRSGAGHGYLPTVLDGAHSSRNLSVQPSHLASERAPLSPLISRPTGHAEALRLVPRATAAEPICFVAPLGRIGKGGPYRERLVIEAETVFGDLMVIVVEAAARGANSDAGWDPSKAGRMQSVVVG</sequence>
<dbReference type="AlphaFoldDB" id="A0A9P6GRN6"/>
<evidence type="ECO:0000256" key="1">
    <source>
        <dbReference type="SAM" id="MobiDB-lite"/>
    </source>
</evidence>
<name>A0A9P6GRN6_9PLEO</name>
<accession>A0A9P6GRN6</accession>
<protein>
    <submittedName>
        <fullName evidence="2">Uncharacterized protein</fullName>
    </submittedName>
</protein>
<gene>
    <name evidence="2" type="ORF">PMIN01_01899</name>
</gene>
<dbReference type="EMBL" id="WJXW01000002">
    <property type="protein sequence ID" value="KAF9739265.1"/>
    <property type="molecule type" value="Genomic_DNA"/>
</dbReference>
<feature type="compositionally biased region" description="Basic residues" evidence="1">
    <location>
        <begin position="1"/>
        <end position="11"/>
    </location>
</feature>
<reference evidence="2" key="1">
    <citation type="journal article" date="2020" name="Mol. Plant Microbe Interact.">
        <title>Genome Sequence of the Biocontrol Agent Coniothyrium minitans strain Conio (IMI 134523).</title>
        <authorList>
            <person name="Patel D."/>
            <person name="Shittu T.A."/>
            <person name="Baroncelli R."/>
            <person name="Muthumeenakshi S."/>
            <person name="Osborne T.H."/>
            <person name="Janganan T.K."/>
            <person name="Sreenivasaprasad S."/>
        </authorList>
    </citation>
    <scope>NUCLEOTIDE SEQUENCE</scope>
    <source>
        <strain evidence="2">Conio</strain>
    </source>
</reference>
<organism evidence="2 3">
    <name type="scientific">Paraphaeosphaeria minitans</name>
    <dbReference type="NCBI Taxonomy" id="565426"/>
    <lineage>
        <taxon>Eukaryota</taxon>
        <taxon>Fungi</taxon>
        <taxon>Dikarya</taxon>
        <taxon>Ascomycota</taxon>
        <taxon>Pezizomycotina</taxon>
        <taxon>Dothideomycetes</taxon>
        <taxon>Pleosporomycetidae</taxon>
        <taxon>Pleosporales</taxon>
        <taxon>Massarineae</taxon>
        <taxon>Didymosphaeriaceae</taxon>
        <taxon>Paraphaeosphaeria</taxon>
    </lineage>
</organism>
<feature type="region of interest" description="Disordered" evidence="1">
    <location>
        <begin position="1"/>
        <end position="33"/>
    </location>
</feature>
<keyword evidence="3" id="KW-1185">Reference proteome</keyword>
<evidence type="ECO:0000313" key="3">
    <source>
        <dbReference type="Proteomes" id="UP000756921"/>
    </source>
</evidence>